<comment type="similarity">
    <text evidence="1">Belongs to the peptidase S33 family.</text>
</comment>
<keyword evidence="2" id="KW-0058">Aromatic hydrocarbons catabolism</keyword>
<protein>
    <submittedName>
        <fullName evidence="5">Epoxide hydrolase 1</fullName>
    </submittedName>
</protein>
<evidence type="ECO:0000256" key="1">
    <source>
        <dbReference type="ARBA" id="ARBA00010088"/>
    </source>
</evidence>
<dbReference type="Pfam" id="PF06441">
    <property type="entry name" value="EHN"/>
    <property type="match status" value="1"/>
</dbReference>
<organism evidence="5 6">
    <name type="scientific">Sphingomonas citri</name>
    <dbReference type="NCBI Taxonomy" id="2862499"/>
    <lineage>
        <taxon>Bacteria</taxon>
        <taxon>Pseudomonadati</taxon>
        <taxon>Pseudomonadota</taxon>
        <taxon>Alphaproteobacteria</taxon>
        <taxon>Sphingomonadales</taxon>
        <taxon>Sphingomonadaceae</taxon>
        <taxon>Sphingomonas</taxon>
    </lineage>
</organism>
<comment type="caution">
    <text evidence="5">The sequence shown here is derived from an EMBL/GenBank/DDBJ whole genome shotgun (WGS) entry which is preliminary data.</text>
</comment>
<dbReference type="GO" id="GO:0016787">
    <property type="term" value="F:hydrolase activity"/>
    <property type="evidence" value="ECO:0007669"/>
    <property type="project" value="UniProtKB-KW"/>
</dbReference>
<evidence type="ECO:0000313" key="6">
    <source>
        <dbReference type="Proteomes" id="UP000759103"/>
    </source>
</evidence>
<dbReference type="Proteomes" id="UP000759103">
    <property type="component" value="Unassembled WGS sequence"/>
</dbReference>
<accession>A0ABS7BTH4</accession>
<dbReference type="PANTHER" id="PTHR21661">
    <property type="entry name" value="EPOXIDE HYDROLASE 1-RELATED"/>
    <property type="match status" value="1"/>
</dbReference>
<evidence type="ECO:0000313" key="5">
    <source>
        <dbReference type="EMBL" id="MBW6532901.1"/>
    </source>
</evidence>
<evidence type="ECO:0000256" key="2">
    <source>
        <dbReference type="ARBA" id="ARBA00022797"/>
    </source>
</evidence>
<keyword evidence="3 5" id="KW-0378">Hydrolase</keyword>
<dbReference type="InterPro" id="IPR000639">
    <property type="entry name" value="Epox_hydrolase-like"/>
</dbReference>
<dbReference type="PANTHER" id="PTHR21661:SF35">
    <property type="entry name" value="EPOXIDE HYDROLASE"/>
    <property type="match status" value="1"/>
</dbReference>
<dbReference type="PIRSF" id="PIRSF001112">
    <property type="entry name" value="Epoxide_hydrolase"/>
    <property type="match status" value="1"/>
</dbReference>
<feature type="domain" description="Epoxide hydrolase N-terminal" evidence="4">
    <location>
        <begin position="2"/>
        <end position="106"/>
    </location>
</feature>
<dbReference type="InterPro" id="IPR010497">
    <property type="entry name" value="Epoxide_hydro_N"/>
</dbReference>
<dbReference type="Gene3D" id="3.40.50.1820">
    <property type="entry name" value="alpha/beta hydrolase"/>
    <property type="match status" value="1"/>
</dbReference>
<name>A0ABS7BTH4_9SPHN</name>
<gene>
    <name evidence="5" type="ORF">KZ820_19330</name>
</gene>
<dbReference type="InterPro" id="IPR016292">
    <property type="entry name" value="Epoxide_hydrolase"/>
</dbReference>
<proteinExistence type="inferred from homology"/>
<dbReference type="EMBL" id="JAHXZN010000011">
    <property type="protein sequence ID" value="MBW6532901.1"/>
    <property type="molecule type" value="Genomic_DNA"/>
</dbReference>
<sequence>MIRPFKIAISDDRLSRIRQQVEDFDWQDFPDAGGWRSGVGLGDLRRLVDYWLTTFDWRSQESKLNRRQHHLADIDGQTLHFVKQSGDGSRPPVLLLHGWPGSFLEFESLIDPLTGDGHDVIVPSLPGCAFSGRPDAPIGPRRTAALMDGLMRELFPGSRYLVQGGDWGSAIGAWLAHDYPDRVAALHINMMTAQADGVDPETTEEKAWAGRVSALAEEERGYFLEQSTRPQTLGIAMSDSPVGVAAWILEKFGVWADVPRDDAGRPDLWAAFDEDLLLTNIMLYVAPRSFVTSTWLYRGRVLEGSHVFPAGSRVSVPTGFAVFPDPVFPIPPRSLAERSYRIESWTQMERGGHFAALEQPDLLLADLRAFVKNIR</sequence>
<keyword evidence="6" id="KW-1185">Reference proteome</keyword>
<dbReference type="PRINTS" id="PR00412">
    <property type="entry name" value="EPOXHYDRLASE"/>
</dbReference>
<reference evidence="5 6" key="1">
    <citation type="submission" date="2021-07" db="EMBL/GenBank/DDBJ databases">
        <title>Sphingomonas sp.</title>
        <authorList>
            <person name="Feng G."/>
            <person name="Li J."/>
            <person name="Pan M."/>
        </authorList>
    </citation>
    <scope>NUCLEOTIDE SEQUENCE [LARGE SCALE GENOMIC DNA]</scope>
    <source>
        <strain evidence="5 6">RRHST34</strain>
    </source>
</reference>
<evidence type="ECO:0000256" key="3">
    <source>
        <dbReference type="ARBA" id="ARBA00022801"/>
    </source>
</evidence>
<dbReference type="InterPro" id="IPR029058">
    <property type="entry name" value="AB_hydrolase_fold"/>
</dbReference>
<evidence type="ECO:0000259" key="4">
    <source>
        <dbReference type="Pfam" id="PF06441"/>
    </source>
</evidence>
<dbReference type="SUPFAM" id="SSF53474">
    <property type="entry name" value="alpha/beta-Hydrolases"/>
    <property type="match status" value="1"/>
</dbReference>